<dbReference type="Gene3D" id="2.60.40.1890">
    <property type="entry name" value="PCu(A)C copper chaperone"/>
    <property type="match status" value="1"/>
</dbReference>
<keyword evidence="2" id="KW-1185">Reference proteome</keyword>
<dbReference type="InterPro" id="IPR007410">
    <property type="entry name" value="LpqE-like"/>
</dbReference>
<dbReference type="PANTHER" id="PTHR36302:SF1">
    <property type="entry name" value="COPPER CHAPERONE PCU(A)C"/>
    <property type="match status" value="1"/>
</dbReference>
<evidence type="ECO:0000313" key="2">
    <source>
        <dbReference type="Proteomes" id="UP000003963"/>
    </source>
</evidence>
<accession>D9WJ84</accession>
<dbReference type="Proteomes" id="UP000003963">
    <property type="component" value="Unassembled WGS sequence"/>
</dbReference>
<dbReference type="OrthoDB" id="4328980at2"/>
<protein>
    <submittedName>
        <fullName evidence="1">Putative membrane protein</fullName>
    </submittedName>
</protein>
<dbReference type="PANTHER" id="PTHR36302">
    <property type="entry name" value="BLR7088 PROTEIN"/>
    <property type="match status" value="1"/>
</dbReference>
<gene>
    <name evidence="1" type="ORF">SSOG_08895</name>
</gene>
<proteinExistence type="predicted"/>
<evidence type="ECO:0000313" key="1">
    <source>
        <dbReference type="EMBL" id="EFL29181.1"/>
    </source>
</evidence>
<dbReference type="Pfam" id="PF04314">
    <property type="entry name" value="PCuAC"/>
    <property type="match status" value="1"/>
</dbReference>
<dbReference type="InterPro" id="IPR036182">
    <property type="entry name" value="PCuAC_sf"/>
</dbReference>
<dbReference type="RefSeq" id="WP_009720978.1">
    <property type="nucleotide sequence ID" value="NZ_GG657754.1"/>
</dbReference>
<dbReference type="AlphaFoldDB" id="D9WJ84"/>
<dbReference type="EMBL" id="GG657754">
    <property type="protein sequence ID" value="EFL29181.1"/>
    <property type="molecule type" value="Genomic_DNA"/>
</dbReference>
<name>D9WJ84_9ACTN</name>
<dbReference type="HOGENOM" id="CLU_132120_0_0_11"/>
<dbReference type="SUPFAM" id="SSF110087">
    <property type="entry name" value="DR1885-like metal-binding protein"/>
    <property type="match status" value="1"/>
</dbReference>
<organism evidence="1 2">
    <name type="scientific">Streptomyces himastatinicus ATCC 53653</name>
    <dbReference type="NCBI Taxonomy" id="457427"/>
    <lineage>
        <taxon>Bacteria</taxon>
        <taxon>Bacillati</taxon>
        <taxon>Actinomycetota</taxon>
        <taxon>Actinomycetes</taxon>
        <taxon>Kitasatosporales</taxon>
        <taxon>Streptomycetaceae</taxon>
        <taxon>Streptomyces</taxon>
        <taxon>Streptomyces violaceusniger group</taxon>
    </lineage>
</organism>
<reference evidence="1 2" key="1">
    <citation type="submission" date="2009-02" db="EMBL/GenBank/DDBJ databases">
        <title>Annotation of Streptomyces hygroscopicus strain ATCC 53653.</title>
        <authorList>
            <consortium name="The Broad Institute Genome Sequencing Platform"/>
            <consortium name="Broad Institute Microbial Sequencing Center"/>
            <person name="Fischbach M."/>
            <person name="Godfrey P."/>
            <person name="Ward D."/>
            <person name="Young S."/>
            <person name="Zeng Q."/>
            <person name="Koehrsen M."/>
            <person name="Alvarado L."/>
            <person name="Berlin A.M."/>
            <person name="Bochicchio J."/>
            <person name="Borenstein D."/>
            <person name="Chapman S.B."/>
            <person name="Chen Z."/>
            <person name="Engels R."/>
            <person name="Freedman E."/>
            <person name="Gellesch M."/>
            <person name="Goldberg J."/>
            <person name="Griggs A."/>
            <person name="Gujja S."/>
            <person name="Heilman E.R."/>
            <person name="Heiman D.I."/>
            <person name="Hepburn T.A."/>
            <person name="Howarth C."/>
            <person name="Jen D."/>
            <person name="Larson L."/>
            <person name="Lewis B."/>
            <person name="Mehta T."/>
            <person name="Park D."/>
            <person name="Pearson M."/>
            <person name="Richards J."/>
            <person name="Roberts A."/>
            <person name="Saif S."/>
            <person name="Shea T.D."/>
            <person name="Shenoy N."/>
            <person name="Sisk P."/>
            <person name="Stolte C."/>
            <person name="Sykes S.N."/>
            <person name="Thomson T."/>
            <person name="Walk T."/>
            <person name="White J."/>
            <person name="Yandava C."/>
            <person name="Straight P."/>
            <person name="Clardy J."/>
            <person name="Hung D."/>
            <person name="Kolter R."/>
            <person name="Mekalanos J."/>
            <person name="Walker S."/>
            <person name="Walsh C.T."/>
            <person name="Wieland-Brown L.C."/>
            <person name="Haas B."/>
            <person name="Nusbaum C."/>
            <person name="Birren B."/>
        </authorList>
    </citation>
    <scope>NUCLEOTIDE SEQUENCE [LARGE SCALE GENOMIC DNA]</scope>
    <source>
        <strain evidence="1 2">ATCC 53653</strain>
    </source>
</reference>
<sequence>MTAHPWRPTRRRLTDTLYAALAPATACCLALGGLTAWTASGKAGGPARIAVAEGRVLPSYGVGWDTAAFFRITNTGGTDDRLLKVTSSAAVGTPALSRHRMTRGAAAYGRKVASAAVPAGGGITMSPHGLDVRLRAKTEWRTGDLVPFTLYFEHGGRIDTRAKVARADSR</sequence>
<dbReference type="InterPro" id="IPR058248">
    <property type="entry name" value="Lxx211020-like"/>
</dbReference>
<dbReference type="STRING" id="457427.SSOG_08895"/>